<dbReference type="AlphaFoldDB" id="F0R4Q2"/>
<dbReference type="HOGENOM" id="CLU_136626_0_0_10"/>
<proteinExistence type="predicted"/>
<feature type="transmembrane region" description="Helical" evidence="1">
    <location>
        <begin position="12"/>
        <end position="30"/>
    </location>
</feature>
<feature type="transmembrane region" description="Helical" evidence="1">
    <location>
        <begin position="95"/>
        <end position="112"/>
    </location>
</feature>
<sequence>MEKELKRLIRILKAEYALMWVLTVLLAALYECDILPQGLFAGDAQMEYIMQVTSILLTICLIPLSLRLFNQSLTRYVSLLPLPEALKSYRRWSEIRIALLLVLALIDLSAYYWTMNTTGLLCAGMTVIASLFCIPSKQRLLNELQLSDISKQQ</sequence>
<evidence type="ECO:0000256" key="1">
    <source>
        <dbReference type="SAM" id="Phobius"/>
    </source>
</evidence>
<evidence type="ECO:0000313" key="2">
    <source>
        <dbReference type="EMBL" id="ADY35616.1"/>
    </source>
</evidence>
<keyword evidence="1" id="KW-0812">Transmembrane</keyword>
<evidence type="ECO:0008006" key="4">
    <source>
        <dbReference type="Google" id="ProtNLM"/>
    </source>
</evidence>
<gene>
    <name evidence="2" type="ordered locus">Bacsa_1027</name>
</gene>
<organism evidence="2 3">
    <name type="scientific">Phocaeicola salanitronis (strain DSM 18170 / JCM 13657 / CCUG 60908 / BL78)</name>
    <name type="common">Bacteroides salanitronis</name>
    <dbReference type="NCBI Taxonomy" id="667015"/>
    <lineage>
        <taxon>Bacteria</taxon>
        <taxon>Pseudomonadati</taxon>
        <taxon>Bacteroidota</taxon>
        <taxon>Bacteroidia</taxon>
        <taxon>Bacteroidales</taxon>
        <taxon>Bacteroidaceae</taxon>
        <taxon>Phocaeicola</taxon>
    </lineage>
</organism>
<keyword evidence="1" id="KW-1133">Transmembrane helix</keyword>
<dbReference type="OrthoDB" id="1042172at2"/>
<accession>F0R4Q2</accession>
<dbReference type="EMBL" id="CP002530">
    <property type="protein sequence ID" value="ADY35616.1"/>
    <property type="molecule type" value="Genomic_DNA"/>
</dbReference>
<protein>
    <recommendedName>
        <fullName evidence="4">Transmembrane protein</fullName>
    </recommendedName>
</protein>
<keyword evidence="1" id="KW-0472">Membrane</keyword>
<evidence type="ECO:0000313" key="3">
    <source>
        <dbReference type="Proteomes" id="UP000007486"/>
    </source>
</evidence>
<dbReference type="KEGG" id="bsa:Bacsa_1027"/>
<dbReference type="STRING" id="667015.Bacsa_1027"/>
<dbReference type="eggNOG" id="ENOG5030U3D">
    <property type="taxonomic scope" value="Bacteria"/>
</dbReference>
<reference evidence="2 3" key="1">
    <citation type="journal article" date="2011" name="Stand. Genomic Sci.">
        <title>Complete genome sequence of Bacteroides salanitronis type strain (BL78).</title>
        <authorList>
            <person name="Gronow S."/>
            <person name="Held B."/>
            <person name="Lucas S."/>
            <person name="Lapidus A."/>
            <person name="Del Rio T.G."/>
            <person name="Nolan M."/>
            <person name="Tice H."/>
            <person name="Deshpande S."/>
            <person name="Cheng J.F."/>
            <person name="Pitluck S."/>
            <person name="Liolios K."/>
            <person name="Pagani I."/>
            <person name="Ivanova N."/>
            <person name="Mavromatis K."/>
            <person name="Pati A."/>
            <person name="Tapia R."/>
            <person name="Han C."/>
            <person name="Goodwin L."/>
            <person name="Chen A."/>
            <person name="Palaniappan K."/>
            <person name="Land M."/>
            <person name="Hauser L."/>
            <person name="Chang Y.J."/>
            <person name="Jeffries C.D."/>
            <person name="Brambilla E.M."/>
            <person name="Rohde M."/>
            <person name="Goker M."/>
            <person name="Detter J.C."/>
            <person name="Woyke T."/>
            <person name="Bristow J."/>
            <person name="Markowitz V."/>
            <person name="Hugenholtz P."/>
            <person name="Kyrpides N.C."/>
            <person name="Klenk H.P."/>
            <person name="Eisen J.A."/>
        </authorList>
    </citation>
    <scope>NUCLEOTIDE SEQUENCE [LARGE SCALE GENOMIC DNA]</scope>
    <source>
        <strain evidence="2 3">DSM 18170</strain>
    </source>
</reference>
<feature type="transmembrane region" description="Helical" evidence="1">
    <location>
        <begin position="50"/>
        <end position="69"/>
    </location>
</feature>
<name>F0R4Q2_PHOSB</name>
<dbReference type="Proteomes" id="UP000007486">
    <property type="component" value="Chromosome"/>
</dbReference>
<keyword evidence="3" id="KW-1185">Reference proteome</keyword>
<dbReference type="RefSeq" id="WP_013617064.1">
    <property type="nucleotide sequence ID" value="NC_015164.1"/>
</dbReference>